<evidence type="ECO:0000256" key="7">
    <source>
        <dbReference type="ARBA" id="ARBA00022903"/>
    </source>
</evidence>
<reference evidence="14" key="1">
    <citation type="submission" date="2010-04" db="EMBL/GenBank/DDBJ databases">
        <title>Complete genome sequence of Nitrosococcus halophilus Nc4, a salt-adapted, aerobic obligate ammonia-oxidizing sulfur purple bacterium.</title>
        <authorList>
            <consortium name="US DOE Joint Genome Institute"/>
            <person name="Campbell M.A."/>
            <person name="Malfatti S.A."/>
            <person name="Chain P.S.G."/>
            <person name="Heidelberg J.F."/>
            <person name="Ward B.B."/>
            <person name="Klotz M.G."/>
        </authorList>
    </citation>
    <scope>NUCLEOTIDE SEQUENCE [LARGE SCALE GENOMIC DNA]</scope>
    <source>
        <strain evidence="14">Nc4</strain>
    </source>
</reference>
<keyword evidence="5" id="KW-0762">Sugar transport</keyword>
<dbReference type="Pfam" id="PF01061">
    <property type="entry name" value="ABC2_membrane"/>
    <property type="match status" value="1"/>
</dbReference>
<dbReference type="GO" id="GO:0140359">
    <property type="term" value="F:ABC-type transporter activity"/>
    <property type="evidence" value="ECO:0007669"/>
    <property type="project" value="InterPro"/>
</dbReference>
<comment type="subcellular location">
    <subcellularLocation>
        <location evidence="11">Cell inner membrane</location>
        <topology evidence="11">Multi-pass membrane protein</topology>
    </subcellularLocation>
    <subcellularLocation>
        <location evidence="1">Cell membrane</location>
        <topology evidence="1">Multi-pass membrane protein</topology>
    </subcellularLocation>
</comment>
<evidence type="ECO:0000256" key="8">
    <source>
        <dbReference type="ARBA" id="ARBA00022989"/>
    </source>
</evidence>
<dbReference type="Proteomes" id="UP000001844">
    <property type="component" value="Chromosome"/>
</dbReference>
<keyword evidence="9" id="KW-0625">Polysaccharide transport</keyword>
<dbReference type="AlphaFoldDB" id="D5C270"/>
<dbReference type="PANTHER" id="PTHR30413:SF10">
    <property type="entry name" value="CAPSULE POLYSACCHARIDE EXPORT INNER-MEMBRANE PROTEIN CTRC"/>
    <property type="match status" value="1"/>
</dbReference>
<dbReference type="GO" id="GO:0043190">
    <property type="term" value="C:ATP-binding cassette (ABC) transporter complex"/>
    <property type="evidence" value="ECO:0007669"/>
    <property type="project" value="InterPro"/>
</dbReference>
<evidence type="ECO:0000313" key="14">
    <source>
        <dbReference type="Proteomes" id="UP000001844"/>
    </source>
</evidence>
<evidence type="ECO:0000256" key="11">
    <source>
        <dbReference type="RuleBase" id="RU361157"/>
    </source>
</evidence>
<feature type="transmembrane region" description="Helical" evidence="11">
    <location>
        <begin position="47"/>
        <end position="69"/>
    </location>
</feature>
<evidence type="ECO:0000313" key="13">
    <source>
        <dbReference type="EMBL" id="ADE16658.1"/>
    </source>
</evidence>
<evidence type="ECO:0000259" key="12">
    <source>
        <dbReference type="PROSITE" id="PS51012"/>
    </source>
</evidence>
<keyword evidence="6 11" id="KW-0812">Transmembrane</keyword>
<feature type="transmembrane region" description="Helical" evidence="11">
    <location>
        <begin position="192"/>
        <end position="210"/>
    </location>
</feature>
<dbReference type="HOGENOM" id="CLU_060703_1_1_6"/>
<dbReference type="PROSITE" id="PS51012">
    <property type="entry name" value="ABC_TM2"/>
    <property type="match status" value="1"/>
</dbReference>
<evidence type="ECO:0000256" key="3">
    <source>
        <dbReference type="ARBA" id="ARBA00022448"/>
    </source>
</evidence>
<protein>
    <recommendedName>
        <fullName evidence="11">Transport permease protein</fullName>
    </recommendedName>
</protein>
<feature type="domain" description="ABC transmembrane type-2" evidence="12">
    <location>
        <begin position="45"/>
        <end position="269"/>
    </location>
</feature>
<keyword evidence="10 11" id="KW-0472">Membrane</keyword>
<keyword evidence="7" id="KW-0972">Capsule biogenesis/degradation</keyword>
<organism evidence="13 14">
    <name type="scientific">Nitrosococcus halophilus (strain Nc4)</name>
    <dbReference type="NCBI Taxonomy" id="472759"/>
    <lineage>
        <taxon>Bacteria</taxon>
        <taxon>Pseudomonadati</taxon>
        <taxon>Pseudomonadota</taxon>
        <taxon>Gammaproteobacteria</taxon>
        <taxon>Chromatiales</taxon>
        <taxon>Chromatiaceae</taxon>
        <taxon>Nitrosococcus</taxon>
    </lineage>
</organism>
<dbReference type="STRING" id="472759.Nhal_3635"/>
<feature type="transmembrane region" description="Helical" evidence="11">
    <location>
        <begin position="81"/>
        <end position="102"/>
    </location>
</feature>
<accession>D5C270</accession>
<proteinExistence type="inferred from homology"/>
<dbReference type="GO" id="GO:0015774">
    <property type="term" value="P:polysaccharide transport"/>
    <property type="evidence" value="ECO:0007669"/>
    <property type="project" value="UniProtKB-KW"/>
</dbReference>
<dbReference type="KEGG" id="nhl:Nhal_3635"/>
<evidence type="ECO:0000256" key="4">
    <source>
        <dbReference type="ARBA" id="ARBA00022475"/>
    </source>
</evidence>
<feature type="transmembrane region" description="Helical" evidence="11">
    <location>
        <begin position="161"/>
        <end position="186"/>
    </location>
</feature>
<evidence type="ECO:0000256" key="5">
    <source>
        <dbReference type="ARBA" id="ARBA00022597"/>
    </source>
</evidence>
<evidence type="ECO:0000256" key="10">
    <source>
        <dbReference type="ARBA" id="ARBA00023136"/>
    </source>
</evidence>
<dbReference type="InterPro" id="IPR013525">
    <property type="entry name" value="ABC2_TM"/>
</dbReference>
<feature type="transmembrane region" description="Helical" evidence="11">
    <location>
        <begin position="249"/>
        <end position="266"/>
    </location>
</feature>
<evidence type="ECO:0000256" key="1">
    <source>
        <dbReference type="ARBA" id="ARBA00004651"/>
    </source>
</evidence>
<comment type="similarity">
    <text evidence="2 11">Belongs to the ABC-2 integral membrane protein family.</text>
</comment>
<keyword evidence="14" id="KW-1185">Reference proteome</keyword>
<keyword evidence="8 11" id="KW-1133">Transmembrane helix</keyword>
<sequence>MCFGCEKFSLGTEGVSLGVLVWQHRALFRRFLVREIKGRYLGSFSGYFWVLLQPLAQLAIYSLVFTTIFRVRFPELEQHSFVVFVAIALWPWLAFHEGILRATVAITNNAGLIRKIALPYELLVYTAVGGSYAVHGVGFLLVLGVLTILGAELSLSALPLVLLLLGLLLLFTIGVALILSVLQVFLKDIEHVLAPVFMLLFYASPILYPLSLVPEPFRTLILANPLSYFFDRLRALLMFGEWSPSGADVLAVLGSVLVFVAGLRLFRRCAGRFEEFL</sequence>
<evidence type="ECO:0000256" key="9">
    <source>
        <dbReference type="ARBA" id="ARBA00023047"/>
    </source>
</evidence>
<dbReference type="EMBL" id="CP001798">
    <property type="protein sequence ID" value="ADE16658.1"/>
    <property type="molecule type" value="Genomic_DNA"/>
</dbReference>
<name>D5C270_NITHN</name>
<dbReference type="PRINTS" id="PR00164">
    <property type="entry name" value="ABC2TRNSPORT"/>
</dbReference>
<dbReference type="eggNOG" id="COG1682">
    <property type="taxonomic scope" value="Bacteria"/>
</dbReference>
<evidence type="ECO:0000256" key="2">
    <source>
        <dbReference type="ARBA" id="ARBA00007783"/>
    </source>
</evidence>
<evidence type="ECO:0000256" key="6">
    <source>
        <dbReference type="ARBA" id="ARBA00022692"/>
    </source>
</evidence>
<dbReference type="GO" id="GO:0015920">
    <property type="term" value="P:lipopolysaccharide transport"/>
    <property type="evidence" value="ECO:0007669"/>
    <property type="project" value="TreeGrafter"/>
</dbReference>
<keyword evidence="3 11" id="KW-0813">Transport</keyword>
<dbReference type="PANTHER" id="PTHR30413">
    <property type="entry name" value="INNER MEMBRANE TRANSPORT PERMEASE"/>
    <property type="match status" value="1"/>
</dbReference>
<dbReference type="InterPro" id="IPR047817">
    <property type="entry name" value="ABC2_TM_bact-type"/>
</dbReference>
<feature type="transmembrane region" description="Helical" evidence="11">
    <location>
        <begin position="122"/>
        <end position="149"/>
    </location>
</feature>
<keyword evidence="4 11" id="KW-1003">Cell membrane</keyword>
<gene>
    <name evidence="13" type="ordered locus">Nhal_3635</name>
</gene>
<dbReference type="InterPro" id="IPR000412">
    <property type="entry name" value="ABC_2_transport"/>
</dbReference>